<feature type="compositionally biased region" description="Polar residues" evidence="1">
    <location>
        <begin position="205"/>
        <end position="214"/>
    </location>
</feature>
<feature type="region of interest" description="Disordered" evidence="1">
    <location>
        <begin position="67"/>
        <end position="113"/>
    </location>
</feature>
<dbReference type="InterPro" id="IPR013087">
    <property type="entry name" value="Znf_C2H2_type"/>
</dbReference>
<feature type="domain" description="U1-type" evidence="2">
    <location>
        <begin position="109"/>
        <end position="143"/>
    </location>
</feature>
<proteinExistence type="predicted"/>
<evidence type="ECO:0000256" key="1">
    <source>
        <dbReference type="SAM" id="MobiDB-lite"/>
    </source>
</evidence>
<dbReference type="SUPFAM" id="SSF57667">
    <property type="entry name" value="beta-beta-alpha zinc fingers"/>
    <property type="match status" value="2"/>
</dbReference>
<dbReference type="Gene3D" id="3.30.160.60">
    <property type="entry name" value="Classic Zinc Finger"/>
    <property type="match status" value="2"/>
</dbReference>
<gene>
    <name evidence="3" type="ORF">K7X08_006063</name>
</gene>
<name>A0A9Q1LUF9_9SOLA</name>
<organism evidence="3 4">
    <name type="scientific">Anisodus acutangulus</name>
    <dbReference type="NCBI Taxonomy" id="402998"/>
    <lineage>
        <taxon>Eukaryota</taxon>
        <taxon>Viridiplantae</taxon>
        <taxon>Streptophyta</taxon>
        <taxon>Embryophyta</taxon>
        <taxon>Tracheophyta</taxon>
        <taxon>Spermatophyta</taxon>
        <taxon>Magnoliopsida</taxon>
        <taxon>eudicotyledons</taxon>
        <taxon>Gunneridae</taxon>
        <taxon>Pentapetalae</taxon>
        <taxon>asterids</taxon>
        <taxon>lamiids</taxon>
        <taxon>Solanales</taxon>
        <taxon>Solanaceae</taxon>
        <taxon>Solanoideae</taxon>
        <taxon>Hyoscyameae</taxon>
        <taxon>Anisodus</taxon>
    </lineage>
</organism>
<dbReference type="GO" id="GO:0008270">
    <property type="term" value="F:zinc ion binding"/>
    <property type="evidence" value="ECO:0007669"/>
    <property type="project" value="InterPro"/>
</dbReference>
<evidence type="ECO:0000313" key="4">
    <source>
        <dbReference type="Proteomes" id="UP001152561"/>
    </source>
</evidence>
<dbReference type="EMBL" id="JAJAGQ010000014">
    <property type="protein sequence ID" value="KAJ8543540.1"/>
    <property type="molecule type" value="Genomic_DNA"/>
</dbReference>
<feature type="compositionally biased region" description="Basic residues" evidence="1">
    <location>
        <begin position="128"/>
        <end position="140"/>
    </location>
</feature>
<reference evidence="4" key="1">
    <citation type="journal article" date="2023" name="Proc. Natl. Acad. Sci. U.S.A.">
        <title>Genomic and structural basis for evolution of tropane alkaloid biosynthesis.</title>
        <authorList>
            <person name="Wanga Y.-J."/>
            <person name="Taina T."/>
            <person name="Yua J.-Y."/>
            <person name="Lia J."/>
            <person name="Xua B."/>
            <person name="Chenc J."/>
            <person name="D'Auriad J.C."/>
            <person name="Huanga J.-P."/>
            <person name="Huanga S.-X."/>
        </authorList>
    </citation>
    <scope>NUCLEOTIDE SEQUENCE [LARGE SCALE GENOMIC DNA]</scope>
    <source>
        <strain evidence="4">cv. KIB-2019</strain>
    </source>
</reference>
<protein>
    <recommendedName>
        <fullName evidence="2">U1-type domain-containing protein</fullName>
    </recommendedName>
</protein>
<dbReference type="InterPro" id="IPR036236">
    <property type="entry name" value="Znf_C2H2_sf"/>
</dbReference>
<feature type="region of interest" description="Disordered" evidence="1">
    <location>
        <begin position="1"/>
        <end position="50"/>
    </location>
</feature>
<dbReference type="Pfam" id="PF12874">
    <property type="entry name" value="zf-met"/>
    <property type="match status" value="1"/>
</dbReference>
<feature type="compositionally biased region" description="Basic and acidic residues" evidence="1">
    <location>
        <begin position="21"/>
        <end position="42"/>
    </location>
</feature>
<feature type="region of interest" description="Disordered" evidence="1">
    <location>
        <begin position="128"/>
        <end position="246"/>
    </location>
</feature>
<evidence type="ECO:0000259" key="2">
    <source>
        <dbReference type="SMART" id="SM00451"/>
    </source>
</evidence>
<accession>A0A9Q1LUF9</accession>
<feature type="domain" description="U1-type" evidence="2">
    <location>
        <begin position="50"/>
        <end position="84"/>
    </location>
</feature>
<dbReference type="Proteomes" id="UP001152561">
    <property type="component" value="Unassembled WGS sequence"/>
</dbReference>
<comment type="caution">
    <text evidence="3">The sequence shown here is derived from an EMBL/GenBank/DDBJ whole genome shotgun (WGS) entry which is preliminary data.</text>
</comment>
<dbReference type="PANTHER" id="PTHR47487">
    <property type="entry name" value="OS06G0651300 PROTEIN-RELATED"/>
    <property type="match status" value="1"/>
</dbReference>
<dbReference type="SMART" id="SM00451">
    <property type="entry name" value="ZnF_U1"/>
    <property type="match status" value="2"/>
</dbReference>
<dbReference type="PANTHER" id="PTHR47487:SF12">
    <property type="entry name" value="GLUTENIN, HIGH MOLECULAR WEIGHT SUBUNIT DX5-LIKE"/>
    <property type="match status" value="1"/>
</dbReference>
<sequence>MRLLLQAGQSLDRGGGQCKGGGRDKTKRDRLMTKNYPERSPIDSKSSNSAGVGRCELCKVDCGGMDKLKQHESGKRHKRNLKKLEADENWKPAGRQRKGVGSGKPSKPAGVGRCEVCKLDTGSVGILKHHEKGKQHKRNLQKLEENENITVSDFQDVQKPSGDLKPGTTMNPDNLLVGEETKRKPAENIPLDTVPSENKLETEQKINNAQQAENQMRGVKRKTLVGGGKKKEVSKAKRLAIGPSNH</sequence>
<dbReference type="OrthoDB" id="1303211at2759"/>
<keyword evidence="4" id="KW-1185">Reference proteome</keyword>
<dbReference type="AlphaFoldDB" id="A0A9Q1LUF9"/>
<evidence type="ECO:0000313" key="3">
    <source>
        <dbReference type="EMBL" id="KAJ8543540.1"/>
    </source>
</evidence>
<dbReference type="GO" id="GO:0003676">
    <property type="term" value="F:nucleic acid binding"/>
    <property type="evidence" value="ECO:0007669"/>
    <property type="project" value="InterPro"/>
</dbReference>
<dbReference type="InterPro" id="IPR003604">
    <property type="entry name" value="Matrin/U1-like-C_Znf_C2H2"/>
</dbReference>